<dbReference type="AlphaFoldDB" id="A0A9W9ZWA4"/>
<keyword evidence="3" id="KW-1185">Reference proteome</keyword>
<dbReference type="Proteomes" id="UP001163046">
    <property type="component" value="Unassembled WGS sequence"/>
</dbReference>
<organism evidence="2 3">
    <name type="scientific">Desmophyllum pertusum</name>
    <dbReference type="NCBI Taxonomy" id="174260"/>
    <lineage>
        <taxon>Eukaryota</taxon>
        <taxon>Metazoa</taxon>
        <taxon>Cnidaria</taxon>
        <taxon>Anthozoa</taxon>
        <taxon>Hexacorallia</taxon>
        <taxon>Scleractinia</taxon>
        <taxon>Caryophylliina</taxon>
        <taxon>Caryophylliidae</taxon>
        <taxon>Desmophyllum</taxon>
    </lineage>
</organism>
<protein>
    <submittedName>
        <fullName evidence="2">Aspartic-type endopeptidase</fullName>
    </submittedName>
</protein>
<dbReference type="CDD" id="cd00303">
    <property type="entry name" value="retropepsin_like"/>
    <property type="match status" value="1"/>
</dbReference>
<gene>
    <name evidence="2" type="primary">ASPRV1_2</name>
    <name evidence="2" type="ORF">OS493_033920</name>
</gene>
<dbReference type="InterPro" id="IPR021109">
    <property type="entry name" value="Peptidase_aspartic_dom_sf"/>
</dbReference>
<sequence length="657" mass="74658">MRQPRTFREAENAARLTQTVQQSLQDAKGNDALTRMQQQLDVLTSSLAVKDKPKEATVSAYQYSPQTSVDDKLLRLERDVKQIMTVVNHLNPESAIAAYQSNAPRESSYTRDNKDSDNARLKEEIRQLKATLQGLQSTRGGQTDSYARNNPPQEVNSDLSSVLEEIRRMQSRMDGFMRTYASRNSHKDQRVQTRDYRPLSDFCGKAGHLRQHCFHRLQQSPNHWQPQTVQNNREIVEDQPRVAAFEQEAPSRNQPSYDYTNLARRSQPIASSSTSASTEVPTINTIDAVTINCPTKRKDIEEMDPDAISKRHTRDAPIRAHSANDKQEIVVRIEICTDNKTSNSKNVTWMPNAEENIGKEKSKLPVSATVKMEKDPAAKVTQREDTCTRIKLSSASRNSCSVAETTTQRERSTVYKNSYKPDYSSQRRAGTCCIRERSLLQRQISHCPMTYSQVDTVSGEKLPTIGKIEVNLSFNGRKFRCQFHVIENMTYNAVLGRDFLLSHHAIINFADGTLNLDNINPIDLSMKAIQARSMATLTVQDNKQAGQHKDKEPVSIYPNFDRFIQQCKKTVIFFLKFLIIILLLSPHGHAAIENDHDFKSSQEINPTVKIHSSAHLLCPSLNIQARPTFSPKLLFLLLELKEIQPRDASLRSRLQYS</sequence>
<evidence type="ECO:0000313" key="3">
    <source>
        <dbReference type="Proteomes" id="UP001163046"/>
    </source>
</evidence>
<dbReference type="Gene3D" id="2.40.70.10">
    <property type="entry name" value="Acid Proteases"/>
    <property type="match status" value="1"/>
</dbReference>
<dbReference type="EMBL" id="MU825442">
    <property type="protein sequence ID" value="KAJ7389061.1"/>
    <property type="molecule type" value="Genomic_DNA"/>
</dbReference>
<accession>A0A9W9ZWA4</accession>
<name>A0A9W9ZWA4_9CNID</name>
<comment type="caution">
    <text evidence="2">The sequence shown here is derived from an EMBL/GenBank/DDBJ whole genome shotgun (WGS) entry which is preliminary data.</text>
</comment>
<evidence type="ECO:0000313" key="2">
    <source>
        <dbReference type="EMBL" id="KAJ7389061.1"/>
    </source>
</evidence>
<evidence type="ECO:0000256" key="1">
    <source>
        <dbReference type="SAM" id="MobiDB-lite"/>
    </source>
</evidence>
<proteinExistence type="predicted"/>
<reference evidence="2" key="1">
    <citation type="submission" date="2023-01" db="EMBL/GenBank/DDBJ databases">
        <title>Genome assembly of the deep-sea coral Lophelia pertusa.</title>
        <authorList>
            <person name="Herrera S."/>
            <person name="Cordes E."/>
        </authorList>
    </citation>
    <scope>NUCLEOTIDE SEQUENCE</scope>
    <source>
        <strain evidence="2">USNM1676648</strain>
        <tissue evidence="2">Polyp</tissue>
    </source>
</reference>
<feature type="region of interest" description="Disordered" evidence="1">
    <location>
        <begin position="135"/>
        <end position="158"/>
    </location>
</feature>